<comment type="function">
    <text evidence="13">Secreted metalloproteinase that allows assimilation of proteinaceous substrates. Shows high activities on basic nuclear substrates such as histone and protamine.</text>
</comment>
<protein>
    <recommendedName>
        <fullName evidence="13">Neutral protease 2</fullName>
        <ecNumber evidence="13">3.4.24.39</ecNumber>
    </recommendedName>
    <alternativeName>
        <fullName evidence="13">Deuterolysin</fullName>
    </alternativeName>
</protein>
<keyword evidence="6 14" id="KW-0732">Signal</keyword>
<reference evidence="15" key="1">
    <citation type="submission" date="2021-10" db="EMBL/GenBank/DDBJ databases">
        <authorList>
            <person name="Piombo E."/>
        </authorList>
    </citation>
    <scope>NUCLEOTIDE SEQUENCE</scope>
</reference>
<dbReference type="GO" id="GO:0006508">
    <property type="term" value="P:proteolysis"/>
    <property type="evidence" value="ECO:0007669"/>
    <property type="project" value="UniProtKB-KW"/>
</dbReference>
<dbReference type="Proteomes" id="UP000775872">
    <property type="component" value="Unassembled WGS sequence"/>
</dbReference>
<comment type="caution">
    <text evidence="15">The sequence shown here is derived from an EMBL/GenBank/DDBJ whole genome shotgun (WGS) entry which is preliminary data.</text>
</comment>
<evidence type="ECO:0000313" key="15">
    <source>
        <dbReference type="EMBL" id="CAH0045978.1"/>
    </source>
</evidence>
<evidence type="ECO:0000313" key="16">
    <source>
        <dbReference type="Proteomes" id="UP000775872"/>
    </source>
</evidence>
<keyword evidence="3 13" id="KW-0645">Protease</keyword>
<dbReference type="Gene3D" id="2.60.40.2970">
    <property type="match status" value="1"/>
</dbReference>
<evidence type="ECO:0000256" key="6">
    <source>
        <dbReference type="ARBA" id="ARBA00022729"/>
    </source>
</evidence>
<dbReference type="PANTHER" id="PTHR37016:SF3">
    <property type="entry name" value="NEUTRAL PROTEASE 2-RELATED"/>
    <property type="match status" value="1"/>
</dbReference>
<keyword evidence="7 13" id="KW-0378">Hydrolase</keyword>
<evidence type="ECO:0000256" key="2">
    <source>
        <dbReference type="ARBA" id="ARBA00010279"/>
    </source>
</evidence>
<dbReference type="InterPro" id="IPR024079">
    <property type="entry name" value="MetalloPept_cat_dom_sf"/>
</dbReference>
<evidence type="ECO:0000256" key="3">
    <source>
        <dbReference type="ARBA" id="ARBA00022670"/>
    </source>
</evidence>
<comment type="catalytic activity">
    <reaction evidence="1 13">
        <text>Preferential cleavage of bonds with hydrophobic residues in P1'. Also 3-Asn-|-Gln-4 and 8-Gly-|-Ser-9 bonds in insulin B chain.</text>
        <dbReference type="EC" id="3.4.24.39"/>
    </reaction>
</comment>
<keyword evidence="10" id="KW-0865">Zymogen</keyword>
<dbReference type="EC" id="3.4.24.39" evidence="13"/>
<evidence type="ECO:0000256" key="7">
    <source>
        <dbReference type="ARBA" id="ARBA00022801"/>
    </source>
</evidence>
<evidence type="ECO:0000256" key="12">
    <source>
        <dbReference type="PIRSR" id="PIRSR601384-2"/>
    </source>
</evidence>
<keyword evidence="9 13" id="KW-0482">Metalloprotease</keyword>
<evidence type="ECO:0000256" key="9">
    <source>
        <dbReference type="ARBA" id="ARBA00023049"/>
    </source>
</evidence>
<dbReference type="CDD" id="cd11008">
    <property type="entry name" value="M35_deuterolysin_like"/>
    <property type="match status" value="1"/>
</dbReference>
<dbReference type="InterPro" id="IPR050414">
    <property type="entry name" value="Fungal_M35_metalloproteases"/>
</dbReference>
<keyword evidence="4 13" id="KW-0165">Cleavage on pair of basic residues</keyword>
<accession>A0A9N9WBJ7</accession>
<dbReference type="AlphaFoldDB" id="A0A9N9WBJ7"/>
<evidence type="ECO:0000256" key="10">
    <source>
        <dbReference type="ARBA" id="ARBA00023145"/>
    </source>
</evidence>
<evidence type="ECO:0000256" key="13">
    <source>
        <dbReference type="RuleBase" id="RU361126"/>
    </source>
</evidence>
<name>A0A9N9WBJ7_9HYPO</name>
<feature type="signal peptide" evidence="14">
    <location>
        <begin position="1"/>
        <end position="15"/>
    </location>
</feature>
<evidence type="ECO:0000256" key="8">
    <source>
        <dbReference type="ARBA" id="ARBA00022833"/>
    </source>
</evidence>
<keyword evidence="16" id="KW-1185">Reference proteome</keyword>
<keyword evidence="8 12" id="KW-0862">Zinc</keyword>
<dbReference type="PRINTS" id="PR00768">
    <property type="entry name" value="DEUTEROLYSIN"/>
</dbReference>
<keyword evidence="5 12" id="KW-0479">Metal-binding</keyword>
<proteinExistence type="inferred from homology"/>
<evidence type="ECO:0000256" key="5">
    <source>
        <dbReference type="ARBA" id="ARBA00022723"/>
    </source>
</evidence>
<dbReference type="GO" id="GO:0004222">
    <property type="term" value="F:metalloendopeptidase activity"/>
    <property type="evidence" value="ECO:0007669"/>
    <property type="project" value="InterPro"/>
</dbReference>
<feature type="binding site" evidence="12">
    <location>
        <position position="302"/>
    </location>
    <ligand>
        <name>Zn(2+)</name>
        <dbReference type="ChEBI" id="CHEBI:29105"/>
        <note>catalytic</note>
    </ligand>
</feature>
<comment type="similarity">
    <text evidence="2 13">Belongs to the peptidase M35 family.</text>
</comment>
<evidence type="ECO:0000256" key="4">
    <source>
        <dbReference type="ARBA" id="ARBA00022685"/>
    </source>
</evidence>
<feature type="binding site" evidence="12">
    <location>
        <position position="306"/>
    </location>
    <ligand>
        <name>Zn(2+)</name>
        <dbReference type="ChEBI" id="CHEBI:29105"/>
        <note>catalytic</note>
    </ligand>
</feature>
<dbReference type="OrthoDB" id="412874at2759"/>
<evidence type="ECO:0000256" key="14">
    <source>
        <dbReference type="SAM" id="SignalP"/>
    </source>
</evidence>
<dbReference type="InterPro" id="IPR001384">
    <property type="entry name" value="Peptidase_M35"/>
</dbReference>
<dbReference type="Gene3D" id="3.40.390.10">
    <property type="entry name" value="Collagenase (Catalytic Domain)"/>
    <property type="match status" value="1"/>
</dbReference>
<evidence type="ECO:0000256" key="11">
    <source>
        <dbReference type="PIRSR" id="PIRSR601384-1"/>
    </source>
</evidence>
<feature type="binding site" evidence="12">
    <location>
        <position position="313"/>
    </location>
    <ligand>
        <name>Zn(2+)</name>
        <dbReference type="ChEBI" id="CHEBI:29105"/>
        <note>catalytic</note>
    </ligand>
</feature>
<feature type="chain" id="PRO_5040505042" description="Neutral protease 2" evidence="14">
    <location>
        <begin position="16"/>
        <end position="348"/>
    </location>
</feature>
<dbReference type="EMBL" id="CABFOC020000013">
    <property type="protein sequence ID" value="CAH0045978.1"/>
    <property type="molecule type" value="Genomic_DNA"/>
</dbReference>
<dbReference type="SUPFAM" id="SSF55486">
    <property type="entry name" value="Metalloproteases ('zincins'), catalytic domain"/>
    <property type="match status" value="1"/>
</dbReference>
<organism evidence="15 16">
    <name type="scientific">Clonostachys solani</name>
    <dbReference type="NCBI Taxonomy" id="160281"/>
    <lineage>
        <taxon>Eukaryota</taxon>
        <taxon>Fungi</taxon>
        <taxon>Dikarya</taxon>
        <taxon>Ascomycota</taxon>
        <taxon>Pezizomycotina</taxon>
        <taxon>Sordariomycetes</taxon>
        <taxon>Hypocreomycetidae</taxon>
        <taxon>Hypocreales</taxon>
        <taxon>Bionectriaceae</taxon>
        <taxon>Clonostachys</taxon>
    </lineage>
</organism>
<dbReference type="Pfam" id="PF02102">
    <property type="entry name" value="Peptidase_M35"/>
    <property type="match status" value="1"/>
</dbReference>
<dbReference type="PANTHER" id="PTHR37016">
    <property type="match status" value="1"/>
</dbReference>
<sequence length="348" mass="38083">MKLLSLLSLISLGAASPIESSPSSPSVEVKIENIGNTTVKAIVTSHHDRDLNILKLGSIIDDVDLERVNVFSGDNNIQFQGIRLYIDMDHLAETAFVKLPAGGSLDKTFDVAKFYDLSAGGDFKIQASGYLQYAEPGSTKVTGIIPYSSEFITKVDGAEAKAIFSASQIQEEIKRSTFVRQTCNSNQQNIVKNALSLCQKNSQQAAKAARSGPPKRMKEYFKSDSRNTREIVGKVFDDIATECKSSISGQLSISCKDTDFCKSNRGVPAYSVGKEVVLCPPWFKQPVNGKCHQGDKASVIIHEFAHGLKGFPDFGVYGYDKLLKLPADKNIRHADTYTYFSNAVEVNC</sequence>
<dbReference type="GO" id="GO:0046872">
    <property type="term" value="F:metal ion binding"/>
    <property type="evidence" value="ECO:0007669"/>
    <property type="project" value="UniProtKB-KW"/>
</dbReference>
<comment type="subcellular location">
    <subcellularLocation>
        <location evidence="13">Secreted</location>
    </subcellularLocation>
</comment>
<evidence type="ECO:0000256" key="1">
    <source>
        <dbReference type="ARBA" id="ARBA00001187"/>
    </source>
</evidence>
<keyword evidence="13" id="KW-0964">Secreted</keyword>
<comment type="cofactor">
    <cofactor evidence="12 13">
        <name>Zn(2+)</name>
        <dbReference type="ChEBI" id="CHEBI:29105"/>
    </cofactor>
    <text evidence="12 13">Binds 1 zinc ion per subunit.</text>
</comment>
<dbReference type="GO" id="GO:0005576">
    <property type="term" value="C:extracellular region"/>
    <property type="evidence" value="ECO:0007669"/>
    <property type="project" value="UniProtKB-SubCell"/>
</dbReference>
<feature type="active site" evidence="11">
    <location>
        <position position="303"/>
    </location>
</feature>
<gene>
    <name evidence="15" type="ORF">CSOL1703_00012611</name>
</gene>